<reference evidence="3" key="1">
    <citation type="journal article" date="2019" name="Int. J. Syst. Evol. Microbiol.">
        <title>The Global Catalogue of Microorganisms (GCM) 10K type strain sequencing project: providing services to taxonomists for standard genome sequencing and annotation.</title>
        <authorList>
            <consortium name="The Broad Institute Genomics Platform"/>
            <consortium name="The Broad Institute Genome Sequencing Center for Infectious Disease"/>
            <person name="Wu L."/>
            <person name="Ma J."/>
        </authorList>
    </citation>
    <scope>NUCLEOTIDE SEQUENCE [LARGE SCALE GENOMIC DNA]</scope>
    <source>
        <strain evidence="3">KCTC 23314</strain>
    </source>
</reference>
<dbReference type="CDD" id="cd10153">
    <property type="entry name" value="RcnR-FrmR-like_DUF156"/>
    <property type="match status" value="1"/>
</dbReference>
<gene>
    <name evidence="2" type="ORF">GCM10007320_60500</name>
</gene>
<dbReference type="PANTHER" id="PTHR33677:SF5">
    <property type="entry name" value="TRANSCRIPTIONAL REPRESSOR FRMR"/>
    <property type="match status" value="1"/>
</dbReference>
<dbReference type="Gene3D" id="1.20.58.1000">
    <property type="entry name" value="Metal-sensitive repressor, helix protomer"/>
    <property type="match status" value="1"/>
</dbReference>
<proteinExistence type="inferred from homology"/>
<sequence length="90" mass="9914">MSHTLRQKEKLLARVRRIRGQMEGIERALEGGSACGEVLRQLASARGAMAGLSAELMADHLQEHVVDAATEAERRAGGQELLEVIRTYMK</sequence>
<keyword evidence="3" id="KW-1185">Reference proteome</keyword>
<accession>A0ABQ3GEA3</accession>
<comment type="similarity">
    <text evidence="1">Belongs to the FrmR/RcnR family.</text>
</comment>
<evidence type="ECO:0000313" key="2">
    <source>
        <dbReference type="EMBL" id="GHD01818.1"/>
    </source>
</evidence>
<dbReference type="RefSeq" id="WP_189690606.1">
    <property type="nucleotide sequence ID" value="NZ_BMYK01000036.1"/>
</dbReference>
<dbReference type="InterPro" id="IPR003735">
    <property type="entry name" value="Metal_Tscrpt_repr"/>
</dbReference>
<evidence type="ECO:0000313" key="3">
    <source>
        <dbReference type="Proteomes" id="UP000626210"/>
    </source>
</evidence>
<protein>
    <submittedName>
        <fullName evidence="2">Transcriptional regulator</fullName>
    </submittedName>
</protein>
<dbReference type="Pfam" id="PF02583">
    <property type="entry name" value="Trns_repr_metal"/>
    <property type="match status" value="1"/>
</dbReference>
<organism evidence="2 3">
    <name type="scientific">Pseudorhodoferax aquiterrae</name>
    <dbReference type="NCBI Taxonomy" id="747304"/>
    <lineage>
        <taxon>Bacteria</taxon>
        <taxon>Pseudomonadati</taxon>
        <taxon>Pseudomonadota</taxon>
        <taxon>Betaproteobacteria</taxon>
        <taxon>Burkholderiales</taxon>
        <taxon>Comamonadaceae</taxon>
    </lineage>
</organism>
<dbReference type="PANTHER" id="PTHR33677">
    <property type="entry name" value="TRANSCRIPTIONAL REPRESSOR FRMR-RELATED"/>
    <property type="match status" value="1"/>
</dbReference>
<name>A0ABQ3GEA3_9BURK</name>
<comment type="caution">
    <text evidence="2">The sequence shown here is derived from an EMBL/GenBank/DDBJ whole genome shotgun (WGS) entry which is preliminary data.</text>
</comment>
<dbReference type="Proteomes" id="UP000626210">
    <property type="component" value="Unassembled WGS sequence"/>
</dbReference>
<dbReference type="InterPro" id="IPR038390">
    <property type="entry name" value="Metal_Tscrpt_repr_sf"/>
</dbReference>
<dbReference type="EMBL" id="BMYK01000036">
    <property type="protein sequence ID" value="GHD01818.1"/>
    <property type="molecule type" value="Genomic_DNA"/>
</dbReference>
<evidence type="ECO:0000256" key="1">
    <source>
        <dbReference type="ARBA" id="ARBA00005260"/>
    </source>
</evidence>